<evidence type="ECO:0000256" key="1">
    <source>
        <dbReference type="SAM" id="MobiDB-lite"/>
    </source>
</evidence>
<feature type="compositionally biased region" description="Gly residues" evidence="1">
    <location>
        <begin position="332"/>
        <end position="343"/>
    </location>
</feature>
<protein>
    <recommendedName>
        <fullName evidence="4">PE domain-containing protein</fullName>
    </recommendedName>
</protein>
<dbReference type="Proteomes" id="UP001500449">
    <property type="component" value="Unassembled WGS sequence"/>
</dbReference>
<comment type="caution">
    <text evidence="2">The sequence shown here is derived from an EMBL/GenBank/DDBJ whole genome shotgun (WGS) entry which is preliminary data.</text>
</comment>
<sequence length="431" mass="42338">MANYDGTRIDYSAVPAKESRDAVLASAGMLEIEVSGQVMDKVADRLEDACDRLLALYRNYPSVHAGDAAEATRAYIAKLAEPGLDGVVKFRTAAAAFRNQSEYFATVYGEMQAMPEPPAEEWRQGGKGLDPESTRANRAAAAAANKYQANTNDNLANWFQVFDPPQLTAPGAAVAAAPTAPAAVGTVGGTGGVGASAGGAGAVAASPASLDAPAVNSPPAAAAGSTAAGVVGSAPGGSAGPGPVVAPGTPGIGSGTVTAPAAKSPDGAPGSPGGGRGPVGSAPSGELSSSRVGGGLPGVITPGVPRPDAGRMSFGSAGRPGVLGGNRSLELGGPGGRGLGGGAAEKAPLAERLTARAAALAEERAARGAAAAGRNSSHMPFLPGAMGAGRGGEGRQRPEWLLEDDPESAWLGEVPEHGPGVIRAEERGHDG</sequence>
<name>A0ABN2N0A2_9PSEU</name>
<feature type="region of interest" description="Disordered" evidence="1">
    <location>
        <begin position="369"/>
        <end position="431"/>
    </location>
</feature>
<evidence type="ECO:0000313" key="2">
    <source>
        <dbReference type="EMBL" id="GAA1846251.1"/>
    </source>
</evidence>
<gene>
    <name evidence="2" type="ORF">GCM10009836_27300</name>
</gene>
<evidence type="ECO:0008006" key="4">
    <source>
        <dbReference type="Google" id="ProtNLM"/>
    </source>
</evidence>
<organism evidence="2 3">
    <name type="scientific">Pseudonocardia ailaonensis</name>
    <dbReference type="NCBI Taxonomy" id="367279"/>
    <lineage>
        <taxon>Bacteria</taxon>
        <taxon>Bacillati</taxon>
        <taxon>Actinomycetota</taxon>
        <taxon>Actinomycetes</taxon>
        <taxon>Pseudonocardiales</taxon>
        <taxon>Pseudonocardiaceae</taxon>
        <taxon>Pseudonocardia</taxon>
    </lineage>
</organism>
<dbReference type="EMBL" id="BAAAQK010000005">
    <property type="protein sequence ID" value="GAA1846251.1"/>
    <property type="molecule type" value="Genomic_DNA"/>
</dbReference>
<feature type="compositionally biased region" description="Low complexity" evidence="1">
    <location>
        <begin position="214"/>
        <end position="233"/>
    </location>
</feature>
<proteinExistence type="predicted"/>
<reference evidence="2 3" key="1">
    <citation type="journal article" date="2019" name="Int. J. Syst. Evol. Microbiol.">
        <title>The Global Catalogue of Microorganisms (GCM) 10K type strain sequencing project: providing services to taxonomists for standard genome sequencing and annotation.</title>
        <authorList>
            <consortium name="The Broad Institute Genomics Platform"/>
            <consortium name="The Broad Institute Genome Sequencing Center for Infectious Disease"/>
            <person name="Wu L."/>
            <person name="Ma J."/>
        </authorList>
    </citation>
    <scope>NUCLEOTIDE SEQUENCE [LARGE SCALE GENOMIC DNA]</scope>
    <source>
        <strain evidence="2 3">JCM 16009</strain>
    </source>
</reference>
<feature type="compositionally biased region" description="Low complexity" evidence="1">
    <location>
        <begin position="259"/>
        <end position="269"/>
    </location>
</feature>
<accession>A0ABN2N0A2</accession>
<dbReference type="RefSeq" id="WP_344416154.1">
    <property type="nucleotide sequence ID" value="NZ_BAAAQK010000005.1"/>
</dbReference>
<feature type="region of interest" description="Disordered" evidence="1">
    <location>
        <begin position="214"/>
        <end position="346"/>
    </location>
</feature>
<evidence type="ECO:0000313" key="3">
    <source>
        <dbReference type="Proteomes" id="UP001500449"/>
    </source>
</evidence>
<keyword evidence="3" id="KW-1185">Reference proteome</keyword>